<evidence type="ECO:0000313" key="14">
    <source>
        <dbReference type="Proteomes" id="UP000249725"/>
    </source>
</evidence>
<evidence type="ECO:0000256" key="9">
    <source>
        <dbReference type="ARBA" id="ARBA00023303"/>
    </source>
</evidence>
<keyword evidence="4 12" id="KW-0812">Transmembrane</keyword>
<evidence type="ECO:0000256" key="4">
    <source>
        <dbReference type="ARBA" id="ARBA00022692"/>
    </source>
</evidence>
<dbReference type="PANTHER" id="PTHR28259">
    <property type="entry name" value="FLUORIDE EXPORT PROTEIN 1-RELATED"/>
    <property type="match status" value="1"/>
</dbReference>
<keyword evidence="6 12" id="KW-0915">Sodium</keyword>
<reference evidence="14" key="1">
    <citation type="submission" date="2018-05" db="EMBL/GenBank/DDBJ databases">
        <authorList>
            <person name="Li X."/>
        </authorList>
    </citation>
    <scope>NUCLEOTIDE SEQUENCE [LARGE SCALE GENOMIC DNA]</scope>
    <source>
        <strain evidence="14">YIM 73061</strain>
    </source>
</reference>
<keyword evidence="9 12" id="KW-0407">Ion channel</keyword>
<comment type="caution">
    <text evidence="13">The sequence shown here is derived from an EMBL/GenBank/DDBJ whole genome shotgun (WGS) entry which is preliminary data.</text>
</comment>
<dbReference type="NCBIfam" id="TIGR00494">
    <property type="entry name" value="crcB"/>
    <property type="match status" value="1"/>
</dbReference>
<evidence type="ECO:0000256" key="1">
    <source>
        <dbReference type="ARBA" id="ARBA00004651"/>
    </source>
</evidence>
<dbReference type="GO" id="GO:0062054">
    <property type="term" value="F:fluoride channel activity"/>
    <property type="evidence" value="ECO:0007669"/>
    <property type="project" value="UniProtKB-UniRule"/>
</dbReference>
<keyword evidence="8 12" id="KW-0472">Membrane</keyword>
<feature type="transmembrane region" description="Helical" evidence="12">
    <location>
        <begin position="101"/>
        <end position="122"/>
    </location>
</feature>
<evidence type="ECO:0000256" key="3">
    <source>
        <dbReference type="ARBA" id="ARBA00022519"/>
    </source>
</evidence>
<dbReference type="OrthoDB" id="9806299at2"/>
<dbReference type="InterPro" id="IPR003691">
    <property type="entry name" value="FluC"/>
</dbReference>
<dbReference type="HAMAP" id="MF_00454">
    <property type="entry name" value="FluC"/>
    <property type="match status" value="1"/>
</dbReference>
<keyword evidence="5 12" id="KW-1133">Transmembrane helix</keyword>
<evidence type="ECO:0000256" key="11">
    <source>
        <dbReference type="ARBA" id="ARBA00035585"/>
    </source>
</evidence>
<feature type="binding site" evidence="12">
    <location>
        <position position="79"/>
    </location>
    <ligand>
        <name>Na(+)</name>
        <dbReference type="ChEBI" id="CHEBI:29101"/>
        <note>structural</note>
    </ligand>
</feature>
<dbReference type="EMBL" id="QFYR01000005">
    <property type="protein sequence ID" value="RAK51047.1"/>
    <property type="molecule type" value="Genomic_DNA"/>
</dbReference>
<keyword evidence="12" id="KW-0813">Transport</keyword>
<dbReference type="Proteomes" id="UP000249725">
    <property type="component" value="Unassembled WGS sequence"/>
</dbReference>
<dbReference type="PANTHER" id="PTHR28259:SF1">
    <property type="entry name" value="FLUORIDE EXPORT PROTEIN 1-RELATED"/>
    <property type="match status" value="1"/>
</dbReference>
<proteinExistence type="inferred from homology"/>
<sequence length="127" mass="13268">MLNLLLVGAGGAFGAICRYLLGVQASRALGSGWPYGTFLANVLGALAMGLLVGVLAQRGGADQERWRLLLAVGVLGGFTTFSSYSLELVRMLETRAYGQAALYSVSSVVLSVVALFAGLILMRKVLA</sequence>
<feature type="binding site" evidence="12">
    <location>
        <position position="76"/>
    </location>
    <ligand>
        <name>Na(+)</name>
        <dbReference type="ChEBI" id="CHEBI:29101"/>
        <note>structural</note>
    </ligand>
</feature>
<organism evidence="13 14">
    <name type="scientific">Phenylobacterium deserti</name>
    <dbReference type="NCBI Taxonomy" id="1914756"/>
    <lineage>
        <taxon>Bacteria</taxon>
        <taxon>Pseudomonadati</taxon>
        <taxon>Pseudomonadota</taxon>
        <taxon>Alphaproteobacteria</taxon>
        <taxon>Caulobacterales</taxon>
        <taxon>Caulobacteraceae</taxon>
        <taxon>Phenylobacterium</taxon>
    </lineage>
</organism>
<evidence type="ECO:0000256" key="8">
    <source>
        <dbReference type="ARBA" id="ARBA00023136"/>
    </source>
</evidence>
<keyword evidence="3" id="KW-0997">Cell inner membrane</keyword>
<feature type="transmembrane region" description="Helical" evidence="12">
    <location>
        <begin position="38"/>
        <end position="56"/>
    </location>
</feature>
<comment type="activity regulation">
    <text evidence="12">Na(+) is not transported, but it plays an essential structural role and its presence is essential for fluoride channel function.</text>
</comment>
<gene>
    <name evidence="12" type="primary">fluC</name>
    <name evidence="12" type="synonym">crcB</name>
    <name evidence="13" type="ORF">DJ018_18010</name>
</gene>
<evidence type="ECO:0000313" key="13">
    <source>
        <dbReference type="EMBL" id="RAK51047.1"/>
    </source>
</evidence>
<feature type="transmembrane region" description="Helical" evidence="12">
    <location>
        <begin position="68"/>
        <end position="86"/>
    </location>
</feature>
<keyword evidence="2 12" id="KW-1003">Cell membrane</keyword>
<evidence type="ECO:0000256" key="6">
    <source>
        <dbReference type="ARBA" id="ARBA00023053"/>
    </source>
</evidence>
<evidence type="ECO:0000256" key="7">
    <source>
        <dbReference type="ARBA" id="ARBA00023065"/>
    </source>
</evidence>
<dbReference type="GO" id="GO:0046872">
    <property type="term" value="F:metal ion binding"/>
    <property type="evidence" value="ECO:0007669"/>
    <property type="project" value="UniProtKB-KW"/>
</dbReference>
<dbReference type="AlphaFoldDB" id="A0A328A9K2"/>
<comment type="subcellular location">
    <subcellularLocation>
        <location evidence="1 12">Cell membrane</location>
        <topology evidence="1 12">Multi-pass membrane protein</topology>
    </subcellularLocation>
</comment>
<dbReference type="RefSeq" id="WP_111516357.1">
    <property type="nucleotide sequence ID" value="NZ_QFYR01000005.1"/>
</dbReference>
<accession>A0A328A9K2</accession>
<dbReference type="GO" id="GO:0140114">
    <property type="term" value="P:cellular detoxification of fluoride"/>
    <property type="evidence" value="ECO:0007669"/>
    <property type="project" value="UniProtKB-UniRule"/>
</dbReference>
<name>A0A328A9K2_9CAUL</name>
<evidence type="ECO:0000256" key="2">
    <source>
        <dbReference type="ARBA" id="ARBA00022475"/>
    </source>
</evidence>
<dbReference type="NCBIfam" id="NF010791">
    <property type="entry name" value="PRK14195.1"/>
    <property type="match status" value="1"/>
</dbReference>
<comment type="similarity">
    <text evidence="10 12">Belongs to the fluoride channel Fluc/FEX (TC 1.A.43) family.</text>
</comment>
<dbReference type="GO" id="GO:0005886">
    <property type="term" value="C:plasma membrane"/>
    <property type="evidence" value="ECO:0007669"/>
    <property type="project" value="UniProtKB-SubCell"/>
</dbReference>
<evidence type="ECO:0000256" key="10">
    <source>
        <dbReference type="ARBA" id="ARBA00035120"/>
    </source>
</evidence>
<keyword evidence="14" id="KW-1185">Reference proteome</keyword>
<protein>
    <recommendedName>
        <fullName evidence="12">Fluoride-specific ion channel FluC</fullName>
    </recommendedName>
</protein>
<comment type="catalytic activity">
    <reaction evidence="11">
        <text>fluoride(in) = fluoride(out)</text>
        <dbReference type="Rhea" id="RHEA:76159"/>
        <dbReference type="ChEBI" id="CHEBI:17051"/>
    </reaction>
    <physiologicalReaction direction="left-to-right" evidence="11">
        <dbReference type="Rhea" id="RHEA:76160"/>
    </physiologicalReaction>
</comment>
<comment type="function">
    <text evidence="12">Fluoride-specific ion channel. Important for reducing fluoride concentration in the cell, thus reducing its toxicity.</text>
</comment>
<evidence type="ECO:0000256" key="12">
    <source>
        <dbReference type="HAMAP-Rule" id="MF_00454"/>
    </source>
</evidence>
<dbReference type="Pfam" id="PF02537">
    <property type="entry name" value="CRCB"/>
    <property type="match status" value="1"/>
</dbReference>
<keyword evidence="7 12" id="KW-0406">Ion transport</keyword>
<keyword evidence="12" id="KW-0479">Metal-binding</keyword>
<evidence type="ECO:0000256" key="5">
    <source>
        <dbReference type="ARBA" id="ARBA00022989"/>
    </source>
</evidence>